<reference evidence="2" key="1">
    <citation type="submission" date="2016-12" db="EMBL/GenBank/DDBJ databases">
        <title>An insight into the sialome and mialome of the sand fly, Nyssomyia neivai.</title>
        <authorList>
            <person name="Sebastian V."/>
            <person name="Goulart T.M."/>
            <person name="Oliveira W."/>
            <person name="Calvo E."/>
            <person name="Oliveira L.F."/>
            <person name="Pinto M.C."/>
            <person name="Rosselino A.M."/>
            <person name="Ribeiro J.M."/>
        </authorList>
    </citation>
    <scope>NUCLEOTIDE SEQUENCE</scope>
</reference>
<accession>A0A1L8D803</accession>
<evidence type="ECO:0000256" key="1">
    <source>
        <dbReference type="SAM" id="SignalP"/>
    </source>
</evidence>
<feature type="chain" id="PRO_5012679462" description="Secreted protein" evidence="1">
    <location>
        <begin position="22"/>
        <end position="91"/>
    </location>
</feature>
<name>A0A1L8D803_9DIPT</name>
<dbReference type="AlphaFoldDB" id="A0A1L8D803"/>
<protein>
    <recommendedName>
        <fullName evidence="3">Secreted protein</fullName>
    </recommendedName>
</protein>
<proteinExistence type="predicted"/>
<organism evidence="2">
    <name type="scientific">Nyssomyia neivai</name>
    <dbReference type="NCBI Taxonomy" id="330878"/>
    <lineage>
        <taxon>Eukaryota</taxon>
        <taxon>Metazoa</taxon>
        <taxon>Ecdysozoa</taxon>
        <taxon>Arthropoda</taxon>
        <taxon>Hexapoda</taxon>
        <taxon>Insecta</taxon>
        <taxon>Pterygota</taxon>
        <taxon>Neoptera</taxon>
        <taxon>Endopterygota</taxon>
        <taxon>Diptera</taxon>
        <taxon>Nematocera</taxon>
        <taxon>Psychodoidea</taxon>
        <taxon>Psychodidae</taxon>
        <taxon>Nyssomyia</taxon>
    </lineage>
</organism>
<dbReference type="EMBL" id="GFDF01011597">
    <property type="protein sequence ID" value="JAV02487.1"/>
    <property type="molecule type" value="Transcribed_RNA"/>
</dbReference>
<evidence type="ECO:0008006" key="3">
    <source>
        <dbReference type="Google" id="ProtNLM"/>
    </source>
</evidence>
<sequence length="91" mass="10656">MSRIPLLWLQLFSNVPQRCSSASSMTSQCLRIQRNSSRRKPRGWERLRKVVVWISSQLHGVSLMTGIRVKFATVPIHRKAWKQIVMLVRKL</sequence>
<feature type="signal peptide" evidence="1">
    <location>
        <begin position="1"/>
        <end position="21"/>
    </location>
</feature>
<keyword evidence="1" id="KW-0732">Signal</keyword>
<evidence type="ECO:0000313" key="2">
    <source>
        <dbReference type="EMBL" id="JAV02487.1"/>
    </source>
</evidence>